<feature type="region of interest" description="Disordered" evidence="8">
    <location>
        <begin position="1"/>
        <end position="40"/>
    </location>
</feature>
<reference evidence="11 12" key="1">
    <citation type="journal article" date="2014" name="PLoS ONE">
        <title>Global Analysis of Gene Expression Profiles in Physic Nut (Jatropha curcas L.) Seedlings Exposed to Salt Stress.</title>
        <authorList>
            <person name="Zhang L."/>
            <person name="Zhang C."/>
            <person name="Wu P."/>
            <person name="Chen Y."/>
            <person name="Li M."/>
            <person name="Jiang H."/>
            <person name="Wu G."/>
        </authorList>
    </citation>
    <scope>NUCLEOTIDE SEQUENCE [LARGE SCALE GENOMIC DNA]</scope>
    <source>
        <strain evidence="12">cv. GZQX0401</strain>
        <tissue evidence="11">Young leaves</tissue>
    </source>
</reference>
<dbReference type="GO" id="GO:0006357">
    <property type="term" value="P:regulation of transcription by RNA polymerase II"/>
    <property type="evidence" value="ECO:0007669"/>
    <property type="project" value="TreeGrafter"/>
</dbReference>
<feature type="region of interest" description="Disordered" evidence="8">
    <location>
        <begin position="960"/>
        <end position="994"/>
    </location>
</feature>
<feature type="region of interest" description="Disordered" evidence="8">
    <location>
        <begin position="284"/>
        <end position="354"/>
    </location>
</feature>
<evidence type="ECO:0000313" key="11">
    <source>
        <dbReference type="EMBL" id="KDP30574.1"/>
    </source>
</evidence>
<dbReference type="SMART" id="SM00384">
    <property type="entry name" value="AT_hook"/>
    <property type="match status" value="8"/>
</dbReference>
<feature type="compositionally biased region" description="Basic and acidic residues" evidence="8">
    <location>
        <begin position="440"/>
        <end position="454"/>
    </location>
</feature>
<feature type="region of interest" description="Disordered" evidence="8">
    <location>
        <begin position="1768"/>
        <end position="1794"/>
    </location>
</feature>
<evidence type="ECO:0000256" key="3">
    <source>
        <dbReference type="ARBA" id="ARBA00022723"/>
    </source>
</evidence>
<dbReference type="Pfam" id="PF10497">
    <property type="entry name" value="zf-4CXXC_R1"/>
    <property type="match status" value="1"/>
</dbReference>
<dbReference type="GO" id="GO:0000118">
    <property type="term" value="C:histone deacetylase complex"/>
    <property type="evidence" value="ECO:0007669"/>
    <property type="project" value="TreeGrafter"/>
</dbReference>
<evidence type="ECO:0000259" key="9">
    <source>
        <dbReference type="PROSITE" id="PS50089"/>
    </source>
</evidence>
<dbReference type="SUPFAM" id="SSF51197">
    <property type="entry name" value="Clavaminate synthase-like"/>
    <property type="match status" value="1"/>
</dbReference>
<feature type="region of interest" description="Disordered" evidence="8">
    <location>
        <begin position="433"/>
        <end position="460"/>
    </location>
</feature>
<feature type="region of interest" description="Disordered" evidence="8">
    <location>
        <begin position="833"/>
        <end position="868"/>
    </location>
</feature>
<keyword evidence="7" id="KW-0862">Zinc</keyword>
<feature type="compositionally biased region" description="Basic residues" evidence="8">
    <location>
        <begin position="1082"/>
        <end position="1098"/>
    </location>
</feature>
<dbReference type="GO" id="GO:0003712">
    <property type="term" value="F:transcription coregulator activity"/>
    <property type="evidence" value="ECO:0007669"/>
    <property type="project" value="TreeGrafter"/>
</dbReference>
<keyword evidence="12" id="KW-1185">Reference proteome</keyword>
<evidence type="ECO:0000256" key="6">
    <source>
        <dbReference type="ARBA" id="ARBA00023242"/>
    </source>
</evidence>
<evidence type="ECO:0000313" key="12">
    <source>
        <dbReference type="Proteomes" id="UP000027138"/>
    </source>
</evidence>
<dbReference type="EMBL" id="KK914664">
    <property type="protein sequence ID" value="KDP30574.1"/>
    <property type="molecule type" value="Genomic_DNA"/>
</dbReference>
<evidence type="ECO:0000256" key="7">
    <source>
        <dbReference type="PROSITE-ProRule" id="PRU00175"/>
    </source>
</evidence>
<dbReference type="PANTHER" id="PTHR12549:SF38">
    <property type="entry name" value="JMJC DOMAIN-CONTAINING HISTONE DEMETHYLASE 2, ISOFORM A"/>
    <property type="match status" value="1"/>
</dbReference>
<keyword evidence="7" id="KW-0863">Zinc-finger</keyword>
<feature type="compositionally biased region" description="Basic and acidic residues" evidence="8">
    <location>
        <begin position="1174"/>
        <end position="1190"/>
    </location>
</feature>
<feature type="compositionally biased region" description="Gly residues" evidence="8">
    <location>
        <begin position="1"/>
        <end position="11"/>
    </location>
</feature>
<dbReference type="PROSITE" id="PS50089">
    <property type="entry name" value="ZF_RING_2"/>
    <property type="match status" value="1"/>
</dbReference>
<comment type="similarity">
    <text evidence="2">Belongs to the JARID1 histone demethylase family.</text>
</comment>
<feature type="region of interest" description="Disordered" evidence="8">
    <location>
        <begin position="626"/>
        <end position="656"/>
    </location>
</feature>
<evidence type="ECO:0000256" key="1">
    <source>
        <dbReference type="ARBA" id="ARBA00004123"/>
    </source>
</evidence>
<feature type="compositionally biased region" description="Basic residues" evidence="8">
    <location>
        <begin position="1768"/>
        <end position="1777"/>
    </location>
</feature>
<feature type="domain" description="RING-type" evidence="9">
    <location>
        <begin position="1227"/>
        <end position="1274"/>
    </location>
</feature>
<organism evidence="11 12">
    <name type="scientific">Jatropha curcas</name>
    <name type="common">Barbados nut</name>
    <dbReference type="NCBI Taxonomy" id="180498"/>
    <lineage>
        <taxon>Eukaryota</taxon>
        <taxon>Viridiplantae</taxon>
        <taxon>Streptophyta</taxon>
        <taxon>Embryophyta</taxon>
        <taxon>Tracheophyta</taxon>
        <taxon>Spermatophyta</taxon>
        <taxon>Magnoliopsida</taxon>
        <taxon>eudicotyledons</taxon>
        <taxon>Gunneridae</taxon>
        <taxon>Pentapetalae</taxon>
        <taxon>rosids</taxon>
        <taxon>fabids</taxon>
        <taxon>Malpighiales</taxon>
        <taxon>Euphorbiaceae</taxon>
        <taxon>Crotonoideae</taxon>
        <taxon>Jatropheae</taxon>
        <taxon>Jatropha</taxon>
    </lineage>
</organism>
<feature type="compositionally biased region" description="Basic residues" evidence="8">
    <location>
        <begin position="632"/>
        <end position="641"/>
    </location>
</feature>
<evidence type="ECO:0008006" key="13">
    <source>
        <dbReference type="Google" id="ProtNLM"/>
    </source>
</evidence>
<proteinExistence type="inferred from homology"/>
<keyword evidence="5" id="KW-0804">Transcription</keyword>
<dbReference type="Proteomes" id="UP000027138">
    <property type="component" value="Unassembled WGS sequence"/>
</dbReference>
<feature type="region of interest" description="Disordered" evidence="8">
    <location>
        <begin position="1043"/>
        <end position="1068"/>
    </location>
</feature>
<gene>
    <name evidence="11" type="ORF">JCGZ_16953</name>
</gene>
<feature type="compositionally biased region" description="Basic and acidic residues" evidence="8">
    <location>
        <begin position="284"/>
        <end position="305"/>
    </location>
</feature>
<keyword evidence="4" id="KW-0805">Transcription regulation</keyword>
<evidence type="ECO:0000256" key="2">
    <source>
        <dbReference type="ARBA" id="ARBA00006801"/>
    </source>
</evidence>
<feature type="region of interest" description="Disordered" evidence="8">
    <location>
        <begin position="1082"/>
        <end position="1104"/>
    </location>
</feature>
<dbReference type="Gene3D" id="2.60.120.650">
    <property type="entry name" value="Cupin"/>
    <property type="match status" value="2"/>
</dbReference>
<feature type="compositionally biased region" description="Basic residues" evidence="8">
    <location>
        <begin position="334"/>
        <end position="349"/>
    </location>
</feature>
<feature type="compositionally biased region" description="Basic residues" evidence="8">
    <location>
        <begin position="517"/>
        <end position="532"/>
    </location>
</feature>
<dbReference type="SMART" id="SM00558">
    <property type="entry name" value="JmjC"/>
    <property type="match status" value="1"/>
</dbReference>
<dbReference type="InterPro" id="IPR001841">
    <property type="entry name" value="Znf_RING"/>
</dbReference>
<protein>
    <recommendedName>
        <fullName evidence="13">RING-type domain-containing protein</fullName>
    </recommendedName>
</protein>
<feature type="compositionally biased region" description="Basic residues" evidence="8">
    <location>
        <begin position="1055"/>
        <end position="1068"/>
    </location>
</feature>
<dbReference type="InterPro" id="IPR003347">
    <property type="entry name" value="JmjC_dom"/>
</dbReference>
<dbReference type="InterPro" id="IPR017956">
    <property type="entry name" value="AT_hook_DNA-bd_motif"/>
</dbReference>
<feature type="compositionally biased region" description="Basic residues" evidence="8">
    <location>
        <begin position="978"/>
        <end position="994"/>
    </location>
</feature>
<evidence type="ECO:0000256" key="4">
    <source>
        <dbReference type="ARBA" id="ARBA00023015"/>
    </source>
</evidence>
<feature type="region of interest" description="Disordered" evidence="8">
    <location>
        <begin position="511"/>
        <end position="548"/>
    </location>
</feature>
<dbReference type="PANTHER" id="PTHR12549">
    <property type="entry name" value="JMJC DOMAIN-CONTAINING HISTONE DEMETHYLATION PROTEIN"/>
    <property type="match status" value="1"/>
</dbReference>
<comment type="subcellular location">
    <subcellularLocation>
        <location evidence="1">Nucleus</location>
    </subcellularLocation>
</comment>
<dbReference type="GO" id="GO:0008270">
    <property type="term" value="F:zinc ion binding"/>
    <property type="evidence" value="ECO:0007669"/>
    <property type="project" value="UniProtKB-KW"/>
</dbReference>
<evidence type="ECO:0000256" key="5">
    <source>
        <dbReference type="ARBA" id="ARBA00023163"/>
    </source>
</evidence>
<accession>A0A067KFF0</accession>
<feature type="domain" description="JmjC" evidence="10">
    <location>
        <begin position="1673"/>
        <end position="2092"/>
    </location>
</feature>
<keyword evidence="3" id="KW-0479">Metal-binding</keyword>
<feature type="compositionally biased region" description="Basic and acidic residues" evidence="8">
    <location>
        <begin position="1778"/>
        <end position="1792"/>
    </location>
</feature>
<feature type="compositionally biased region" description="Basic residues" evidence="8">
    <location>
        <begin position="1155"/>
        <end position="1170"/>
    </location>
</feature>
<dbReference type="GO" id="GO:0000785">
    <property type="term" value="C:chromatin"/>
    <property type="evidence" value="ECO:0007669"/>
    <property type="project" value="TreeGrafter"/>
</dbReference>
<feature type="region of interest" description="Disordered" evidence="8">
    <location>
        <begin position="1143"/>
        <end position="1190"/>
    </location>
</feature>
<dbReference type="OrthoDB" id="1667110at2759"/>
<dbReference type="GO" id="GO:0031490">
    <property type="term" value="F:chromatin DNA binding"/>
    <property type="evidence" value="ECO:0007669"/>
    <property type="project" value="TreeGrafter"/>
</dbReference>
<dbReference type="InterPro" id="IPR045109">
    <property type="entry name" value="LSDs-like"/>
</dbReference>
<dbReference type="GO" id="GO:0032454">
    <property type="term" value="F:histone H3K9 demethylase activity"/>
    <property type="evidence" value="ECO:0007669"/>
    <property type="project" value="InterPro"/>
</dbReference>
<evidence type="ECO:0000256" key="8">
    <source>
        <dbReference type="SAM" id="MobiDB-lite"/>
    </source>
</evidence>
<sequence>MERKSGNGGRVDVGPPMRKRKRQEGEENSEKMVPGRVGDVGLDVEGVQGWFSEGNSDVFRWFDEVREANGGESLQLWPGEAACGNGGQVLGGEAVHGGYGGECSRNGILGLDGKAFKFWNGEDSGNGIQLGKSGRDSGENGNMGLNDQGVGTLFGEVSAVNPGLGSSGGAIHRFGGENCVVSPCGEGIEGLLGEVRGRDGNSRNEGIKGLFGECENEAMSGGLSGLFGGVSGGNEGLSFGGEGVQCWCGEAGCASIDGKGIQGLFGEIAFANGGEGIEYKYHEKEEGNGVQDEEKLIKGKPDRSKGSKSKKKIQGEALDQGSSIVDGHEMLSSKPKRGRPKGSKNKNKNSKGEENQGLYDHLVIGNDGGVGTVFLGGLVSEKIDLFDGGEKKISGESTDGCGRETENACRQDGCGWPEGSENNNKLGAEECAEGTSTAEMARRKDKERWTKNEEGNAGANEKQLLPGEIWGSNVSDIGIVTASGLENIMTALEVVKDEEMLGKVAGLEGGKDTVASKSRRGRPKGSKNKKKSLAGTNPDMAGETEGTSTYEMARQKDKQNWTKNSQNKKGNAVAEANQVLPVEIWGSNVADLGTVTPSGLKNQMTALEAVKDEEMLGMVAGLEGGKDTVTLKSRRGRPKGSKNKEKKSLPGGNPGVACENVYDNDGYNKMIGPAGLENDQISTLGEEDRAMFRDPTGDNGEANGIVKPIDSKNKHTNLLEYNQGLPSDTRTDNNSGGNADRLTGVVCGVATLFSVEIRGMPGEATGGGRQLKGTINAEDLLKGLKNKQNDLIGNSKELHFTNMNSNDVDYNSVRPLDLENRMAVFSGEEYKGMPGDNTCDNGKRSGTVRPKNGRGRPKDSTNMKGNLGEYSYQLPDKNVDRNDIGENLVSGQATSGIDKGSRIINFKEHGLSKGLKNKADLANDCLELVGENANSNDFGESIRDAYLENEKPVLSAEEDKLVPGGINSGTEGGAIIKPKGRRGRPKGSKKKKKIPAGDILELPTQILRCNDGSVNTIKITGLDNGMTALLGGEDKLRVVDSTGVSGEGNEMIKPKDRRGRPKGSKNKKKIIGCLGGNKIIHQKRKRGRPKVSKTKQKYLSRDENEGLNGNLEGCNYGQGIFCIAGFEKDRGTVVDKEVRKMATETADGNEARSQLRAKRGRPKGFKRKKSSTVSEEHSQPMFQTEKKTEELMDNPCKRRRGRPRKYNNLPEVSDITEGKRINKSLMCHQCLKSDRDGVVICSNCRRKRYCYDCLAKWYPEKTREQIEIACPFCRGNCNCRVCLKEDAVMMAGSYEPDKDTKLQKLLYLLHKTLPLLRHIQHEQSAELDLEARIHGVQLTEEDVTKSILDDDDRLYCDNCSTSIVNFHRSCSNPECSYDLCLTCCAEIRKGFQPGGNEAESSLHQFIERANGPDLVDQTTAKRKRFGWETQVSYPENNYVADSSCDFPDWRADSDERIPCPPKARGGCGTGMLLLKRVFEANMVEELIKSVEELTINYSPPSIDFFQGCHLCRPFCSTDCRMKDFEVRKAAHREKSDDNFLYCPNALRLGNNEIEHFQMHWTRGEPVIVRNVLEKTSGLSWEPMVMWRALRGAQKILKAEGQRVKAIDCLDWCEVEINIFKFFRGYLEGRRYRNGWPEMLKLKDWPPSNSFEECLPRHGAEFIAMLPFSEYTHPKSGVLNLATGLPAVLKPDLGPKTYIAYGSVEELGRGDSVTKLHCDISDAVNVLTHMNEVKIPNWQSKIIGKLQKQYEDEDLHQICDGIQNAPGKFGRKPWKRHHKDEGTDPELSEKLDTMESDSSLERLYIQEMKFDEQQSKSHELGTRGSCSIQFAQKCSTSTETMVTENINEQLAGSTDARVQNSDFQMLDSSSLWDKDRKKMNSMIEEQDGLNGYSSECSDLVKDDLLSENLKTSTSNDQGVDEITGMELETNCSNSLNHHDQCPSLDVAGETRDFGSVDLNMSTASKSLKDNHTAKLQYGGAVWDIFRRQDVPKLIEYLKKHQKEFRHISNLAVNSVIHPIHDQTFYLNERHKRLLKEEFNVEPWTFEQHLGEAVFIPAGCPHQVRNRQSCIKVALDFVSPDNVQECIRLTEEFRMLPKNHRAKEDKLEVKKMTLYAVRAAVSEAKNMTFELDSSNGGMQVQDNIL</sequence>
<evidence type="ECO:0000259" key="10">
    <source>
        <dbReference type="PROSITE" id="PS51184"/>
    </source>
</evidence>
<dbReference type="PROSITE" id="PS51184">
    <property type="entry name" value="JMJC"/>
    <property type="match status" value="1"/>
</dbReference>
<dbReference type="Pfam" id="PF02373">
    <property type="entry name" value="JmjC"/>
    <property type="match status" value="1"/>
</dbReference>
<name>A0A067KFF0_JATCU</name>
<dbReference type="InterPro" id="IPR018866">
    <property type="entry name" value="Znf-4CXXC_R1"/>
</dbReference>
<dbReference type="FunFam" id="2.60.120.650:FF:000033">
    <property type="entry name" value="Transcription factor jumonji (JmjC) domain-containing protein"/>
    <property type="match status" value="1"/>
</dbReference>
<keyword evidence="6" id="KW-0539">Nucleus</keyword>